<dbReference type="GeneID" id="100144724"/>
<dbReference type="RefSeq" id="XP_031755693.1">
    <property type="nucleotide sequence ID" value="XM_031899833.1"/>
</dbReference>
<keyword evidence="3" id="KW-0217">Developmental protein</keyword>
<proteinExistence type="inferred from homology"/>
<dbReference type="InterPro" id="IPR039863">
    <property type="entry name" value="DKK1-4"/>
</dbReference>
<evidence type="ECO:0000256" key="2">
    <source>
        <dbReference type="ARBA" id="ARBA00010842"/>
    </source>
</evidence>
<evidence type="ECO:0000256" key="10">
    <source>
        <dbReference type="SAM" id="SignalP"/>
    </source>
</evidence>
<dbReference type="Xenbase" id="XB-GENE-877183">
    <property type="gene designation" value="dkk3"/>
</dbReference>
<dbReference type="AGR" id="Xenbase:XB-GENE-877183"/>
<feature type="region of interest" description="Disordered" evidence="9">
    <location>
        <begin position="308"/>
        <end position="331"/>
    </location>
</feature>
<dbReference type="InterPro" id="IPR006796">
    <property type="entry name" value="Dickkopf_N"/>
</dbReference>
<reference evidence="12" key="2">
    <citation type="submission" date="2021-03" db="UniProtKB">
        <authorList>
            <consortium name="Ensembl"/>
        </authorList>
    </citation>
    <scope>IDENTIFICATION</scope>
</reference>
<keyword evidence="7" id="KW-1015">Disulfide bond</keyword>
<reference evidence="14" key="3">
    <citation type="submission" date="2025-04" db="UniProtKB">
        <authorList>
            <consortium name="RefSeq"/>
        </authorList>
    </citation>
    <scope>IDENTIFICATION</scope>
    <source>
        <strain evidence="14">Nigerian</strain>
        <tissue evidence="14">Liver and blood</tissue>
    </source>
</reference>
<dbReference type="CTD" id="27122"/>
<dbReference type="OrthoDB" id="6359792at2759"/>
<evidence type="ECO:0000256" key="4">
    <source>
        <dbReference type="ARBA" id="ARBA00022525"/>
    </source>
</evidence>
<evidence type="ECO:0000259" key="11">
    <source>
        <dbReference type="Pfam" id="PF04706"/>
    </source>
</evidence>
<feature type="region of interest" description="Disordered" evidence="9">
    <location>
        <begin position="358"/>
        <end position="407"/>
    </location>
</feature>
<dbReference type="GO" id="GO:0039706">
    <property type="term" value="F:co-receptor binding"/>
    <property type="evidence" value="ECO:0000318"/>
    <property type="project" value="GO_Central"/>
</dbReference>
<feature type="domain" description="Dickkopf N-terminal cysteine-rich" evidence="11">
    <location>
        <begin position="140"/>
        <end position="188"/>
    </location>
</feature>
<dbReference type="GeneTree" id="ENSGT00390000000221"/>
<keyword evidence="6 10" id="KW-0732">Signal</keyword>
<gene>
    <name evidence="12 14 15" type="primary">dkk3</name>
    <name evidence="14" type="synonym">dkk-3</name>
    <name evidence="14" type="synonym">reic</name>
</gene>
<evidence type="ECO:0000256" key="8">
    <source>
        <dbReference type="SAM" id="Coils"/>
    </source>
</evidence>
<dbReference type="GO" id="GO:0016055">
    <property type="term" value="P:Wnt signaling pathway"/>
    <property type="evidence" value="ECO:0007669"/>
    <property type="project" value="UniProtKB-KW"/>
</dbReference>
<feature type="coiled-coil region" evidence="8">
    <location>
        <begin position="40"/>
        <end position="78"/>
    </location>
</feature>
<keyword evidence="5" id="KW-0879">Wnt signaling pathway</keyword>
<keyword evidence="8" id="KW-0175">Coiled coil</keyword>
<dbReference type="AlphaFoldDB" id="A0A803JY38"/>
<dbReference type="OMA" id="GDSEYRC"/>
<comment type="subcellular location">
    <subcellularLocation>
        <location evidence="1">Secreted</location>
    </subcellularLocation>
</comment>
<dbReference type="GO" id="GO:0090090">
    <property type="term" value="P:negative regulation of canonical Wnt signaling pathway"/>
    <property type="evidence" value="ECO:0000318"/>
    <property type="project" value="GO_Central"/>
</dbReference>
<feature type="region of interest" description="Disordered" evidence="9">
    <location>
        <begin position="15"/>
        <end position="35"/>
    </location>
</feature>
<evidence type="ECO:0000256" key="6">
    <source>
        <dbReference type="ARBA" id="ARBA00022729"/>
    </source>
</evidence>
<evidence type="ECO:0000313" key="15">
    <source>
        <dbReference type="Xenbase" id="XB-GENE-877183"/>
    </source>
</evidence>
<dbReference type="FunFam" id="2.10.80.10:FF:000008">
    <property type="entry name" value="Dickkopf WNT-signaling pathway inhibitor 3a"/>
    <property type="match status" value="1"/>
</dbReference>
<name>A0A803JY38_XENTR</name>
<dbReference type="Gene3D" id="2.10.80.10">
    <property type="entry name" value="Lipase, subunit A"/>
    <property type="match status" value="1"/>
</dbReference>
<dbReference type="GO" id="GO:0005615">
    <property type="term" value="C:extracellular space"/>
    <property type="evidence" value="ECO:0000318"/>
    <property type="project" value="GO_Central"/>
</dbReference>
<evidence type="ECO:0000313" key="13">
    <source>
        <dbReference type="Proteomes" id="UP000008143"/>
    </source>
</evidence>
<protein>
    <submittedName>
        <fullName evidence="12">Dickkopf WNT signaling pathway inhibitor 3</fullName>
    </submittedName>
    <submittedName>
        <fullName evidence="14">Dickkopf-related protein 3 isoform X1</fullName>
    </submittedName>
</protein>
<dbReference type="PANTHER" id="PTHR12113:SF8">
    <property type="entry name" value="DICKKOPF-RELATED PROTEIN 3"/>
    <property type="match status" value="1"/>
</dbReference>
<dbReference type="Proteomes" id="UP000008143">
    <property type="component" value="Chromosome 4"/>
</dbReference>
<evidence type="ECO:0000256" key="1">
    <source>
        <dbReference type="ARBA" id="ARBA00004613"/>
    </source>
</evidence>
<dbReference type="InterPro" id="IPR047300">
    <property type="entry name" value="Dkk3_Cys2"/>
</dbReference>
<comment type="similarity">
    <text evidence="2">Belongs to the dickkopf family.</text>
</comment>
<evidence type="ECO:0000313" key="14">
    <source>
        <dbReference type="RefSeq" id="XP_031755693.1"/>
    </source>
</evidence>
<evidence type="ECO:0000256" key="3">
    <source>
        <dbReference type="ARBA" id="ARBA00022473"/>
    </source>
</evidence>
<feature type="chain" id="PRO_5044663022" evidence="10">
    <location>
        <begin position="17"/>
        <end position="407"/>
    </location>
</feature>
<keyword evidence="4" id="KW-0964">Secreted</keyword>
<sequence>MPTFLLLILLLGTGAPTPTRSPSEPPDPSDAPQVDPLFSFREEEASLNDMFREVEELMEDTQSKLQNAVKEMEAEEVLAHRLPGWAQLPNNHNESVTEMGNETIHSQKEMTKNTDNHTGSTLYSETVITSLKNNSKRHQECIVDEDCKSGNYCYFADSEYKCLPCKATEPCTRDGECCEGLCVWGQCAHVTKGEGGTICESQEDCNPGFCCAVHSDLLFPVCTPLPGEGEPCLDPSNKLVDIMNWDVQPAGVLGRCPCSQGLVCQPQSHALVSTCQEPSPDDSKRSDLEVPEVIPPFIGIMPQEGQYYEDGTQLSDGPYASPSEESRSLESRYGDPLLAAAKRVSVDVPEEVLPFVGIMEERDYEDSDVVPTSDSVPTSDGVDAGPLEETYETEPGLVEKSPFDDYK</sequence>
<dbReference type="Ensembl" id="ENSXETT00000113161">
    <property type="protein sequence ID" value="ENSXETP00000112932"/>
    <property type="gene ID" value="ENSXETG00000047731"/>
</dbReference>
<dbReference type="PANTHER" id="PTHR12113">
    <property type="entry name" value="DICKKOPF3-LIKE 3"/>
    <property type="match status" value="1"/>
</dbReference>
<accession>A0A803JY38</accession>
<feature type="signal peptide" evidence="10">
    <location>
        <begin position="1"/>
        <end position="16"/>
    </location>
</feature>
<evidence type="ECO:0000256" key="7">
    <source>
        <dbReference type="ARBA" id="ARBA00023157"/>
    </source>
</evidence>
<reference evidence="12" key="1">
    <citation type="journal article" date="2010" name="Science">
        <title>The genome of the Western clawed frog Xenopus tropicalis.</title>
        <authorList>
            <person name="Hellsten U."/>
            <person name="Harland R.M."/>
            <person name="Gilchrist M.J."/>
            <person name="Hendrix D."/>
            <person name="Jurka J."/>
            <person name="Kapitonov V."/>
            <person name="Ovcharenko I."/>
            <person name="Putnam N.H."/>
            <person name="Shu S."/>
            <person name="Taher L."/>
            <person name="Blitz I.L."/>
            <person name="Blumberg B."/>
            <person name="Dichmann D.S."/>
            <person name="Dubchak I."/>
            <person name="Amaya E."/>
            <person name="Detter J.C."/>
            <person name="Fletcher R."/>
            <person name="Gerhard D.S."/>
            <person name="Goodstein D."/>
            <person name="Graves T."/>
            <person name="Grigoriev I.V."/>
            <person name="Grimwood J."/>
            <person name="Kawashima T."/>
            <person name="Lindquist E."/>
            <person name="Lucas S.M."/>
            <person name="Mead P.E."/>
            <person name="Mitros T."/>
            <person name="Ogino H."/>
            <person name="Ohta Y."/>
            <person name="Poliakov A.V."/>
            <person name="Pollet N."/>
            <person name="Robert J."/>
            <person name="Salamov A."/>
            <person name="Sater A.K."/>
            <person name="Schmutz J."/>
            <person name="Terry A."/>
            <person name="Vize P.D."/>
            <person name="Warren W.C."/>
            <person name="Wells D."/>
            <person name="Wills A."/>
            <person name="Wilson R.K."/>
            <person name="Zimmerman L.B."/>
            <person name="Zorn A.M."/>
            <person name="Grainger R."/>
            <person name="Grammer T."/>
            <person name="Khokha M.K."/>
            <person name="Richardson P.M."/>
            <person name="Rokhsar D.S."/>
        </authorList>
    </citation>
    <scope>NUCLEOTIDE SEQUENCE [LARGE SCALE GENOMIC DNA]</scope>
    <source>
        <strain evidence="12">Nigerian</strain>
    </source>
</reference>
<dbReference type="GO" id="GO:0048019">
    <property type="term" value="F:receptor antagonist activity"/>
    <property type="evidence" value="ECO:0000318"/>
    <property type="project" value="GO_Central"/>
</dbReference>
<organism evidence="12">
    <name type="scientific">Xenopus tropicalis</name>
    <name type="common">Western clawed frog</name>
    <name type="synonym">Silurana tropicalis</name>
    <dbReference type="NCBI Taxonomy" id="8364"/>
    <lineage>
        <taxon>Eukaryota</taxon>
        <taxon>Metazoa</taxon>
        <taxon>Chordata</taxon>
        <taxon>Craniata</taxon>
        <taxon>Vertebrata</taxon>
        <taxon>Euteleostomi</taxon>
        <taxon>Amphibia</taxon>
        <taxon>Batrachia</taxon>
        <taxon>Anura</taxon>
        <taxon>Pipoidea</taxon>
        <taxon>Pipidae</taxon>
        <taxon>Xenopodinae</taxon>
        <taxon>Xenopus</taxon>
        <taxon>Silurana</taxon>
    </lineage>
</organism>
<evidence type="ECO:0000313" key="12">
    <source>
        <dbReference type="Ensembl" id="ENSXETP00000112932"/>
    </source>
</evidence>
<dbReference type="CDD" id="cd23274">
    <property type="entry name" value="Dkk3_Cys2"/>
    <property type="match status" value="1"/>
</dbReference>
<evidence type="ECO:0000256" key="5">
    <source>
        <dbReference type="ARBA" id="ARBA00022687"/>
    </source>
</evidence>
<evidence type="ECO:0000256" key="9">
    <source>
        <dbReference type="SAM" id="MobiDB-lite"/>
    </source>
</evidence>
<keyword evidence="13" id="KW-1185">Reference proteome</keyword>
<dbReference type="Pfam" id="PF04706">
    <property type="entry name" value="Dickkopf_N"/>
    <property type="match status" value="1"/>
</dbReference>